<protein>
    <recommendedName>
        <fullName evidence="3">CopG family transcriptional regulator</fullName>
    </recommendedName>
</protein>
<dbReference type="AlphaFoldDB" id="A0A1S8NJK8"/>
<dbReference type="GeneID" id="55476588"/>
<dbReference type="Proteomes" id="UP000191154">
    <property type="component" value="Unassembled WGS sequence"/>
</dbReference>
<dbReference type="RefSeq" id="WP_022750509.1">
    <property type="nucleotide sequence ID" value="NZ_CP016086.1"/>
</dbReference>
<organism evidence="1 2">
    <name type="scientific">Clostridium saccharobutylicum</name>
    <dbReference type="NCBI Taxonomy" id="169679"/>
    <lineage>
        <taxon>Bacteria</taxon>
        <taxon>Bacillati</taxon>
        <taxon>Bacillota</taxon>
        <taxon>Clostridia</taxon>
        <taxon>Eubacteriales</taxon>
        <taxon>Clostridiaceae</taxon>
        <taxon>Clostridium</taxon>
    </lineage>
</organism>
<proteinExistence type="predicted"/>
<dbReference type="GO" id="GO:0006355">
    <property type="term" value="P:regulation of DNA-templated transcription"/>
    <property type="evidence" value="ECO:0007669"/>
    <property type="project" value="InterPro"/>
</dbReference>
<comment type="caution">
    <text evidence="1">The sequence shown here is derived from an EMBL/GenBank/DDBJ whole genome shotgun (WGS) entry which is preliminary data.</text>
</comment>
<name>A0A1S8NJK8_CLOSA</name>
<evidence type="ECO:0000313" key="2">
    <source>
        <dbReference type="Proteomes" id="UP000191154"/>
    </source>
</evidence>
<evidence type="ECO:0000313" key="1">
    <source>
        <dbReference type="EMBL" id="OOM16627.1"/>
    </source>
</evidence>
<reference evidence="1 2" key="1">
    <citation type="submission" date="2016-05" db="EMBL/GenBank/DDBJ databases">
        <title>Microbial solvent formation.</title>
        <authorList>
            <person name="Poehlein A."/>
            <person name="Montoya Solano J.D."/>
            <person name="Flitsch S."/>
            <person name="Krabben P."/>
            <person name="Duerre P."/>
            <person name="Daniel R."/>
        </authorList>
    </citation>
    <scope>NUCLEOTIDE SEQUENCE [LARGE SCALE GENOMIC DNA]</scope>
    <source>
        <strain evidence="1 2">L1-8</strain>
    </source>
</reference>
<gene>
    <name evidence="1" type="ORF">CLOSAC_08980</name>
</gene>
<dbReference type="InterPro" id="IPR013321">
    <property type="entry name" value="Arc_rbn_hlx_hlx"/>
</dbReference>
<dbReference type="STRING" id="169679.CSACC_42850"/>
<accession>A0A1S8NJK8</accession>
<dbReference type="Gene3D" id="1.10.1220.10">
    <property type="entry name" value="Met repressor-like"/>
    <property type="match status" value="1"/>
</dbReference>
<sequence>MSIINISHIKNEKIRNIKKKKIIKSSGVMEKSLIQYINEGISAEFERIMKKGYEDMAEINLEYSKIGFEYMLDDVNEYEAWICGV</sequence>
<dbReference type="EMBL" id="LZYZ01000001">
    <property type="protein sequence ID" value="OOM16627.1"/>
    <property type="molecule type" value="Genomic_DNA"/>
</dbReference>
<evidence type="ECO:0008006" key="3">
    <source>
        <dbReference type="Google" id="ProtNLM"/>
    </source>
</evidence>